<dbReference type="RefSeq" id="WP_068350581.1">
    <property type="nucleotide sequence ID" value="NZ_CP016033.1"/>
</dbReference>
<evidence type="ECO:0000256" key="1">
    <source>
        <dbReference type="ARBA" id="ARBA00022553"/>
    </source>
</evidence>
<dbReference type="SMART" id="SM00448">
    <property type="entry name" value="REC"/>
    <property type="match status" value="1"/>
</dbReference>
<evidence type="ECO:0000313" key="6">
    <source>
        <dbReference type="EMBL" id="ANK12671.1"/>
    </source>
</evidence>
<dbReference type="CDD" id="cd17535">
    <property type="entry name" value="REC_NarL-like"/>
    <property type="match status" value="1"/>
</dbReference>
<dbReference type="SUPFAM" id="SSF46894">
    <property type="entry name" value="C-terminal effector domain of the bipartite response regulators"/>
    <property type="match status" value="1"/>
</dbReference>
<dbReference type="EMBL" id="CP016033">
    <property type="protein sequence ID" value="ANK12671.1"/>
    <property type="molecule type" value="Genomic_DNA"/>
</dbReference>
<dbReference type="SUPFAM" id="SSF52172">
    <property type="entry name" value="CheY-like"/>
    <property type="match status" value="1"/>
</dbReference>
<sequence>MRIARIVIADDHALAREGLRAMLDRSARFDVVGEAASGEEALALCQQHRPDLALLDIRYGARGGEAWIDGLEAARRLSDTQPEIAIIILTMHDNADYLRAAIAAGARGFITKDASREELLGAIDLVTAGGIAYPPALMRRAVVAADRSPVFAALERLTPREREVLDALASGGTNKEIALALGITPGTVKTHVERLIGKLGVRDRTQAAVIAVEHRGGWTA</sequence>
<dbReference type="Gene3D" id="3.40.50.2300">
    <property type="match status" value="1"/>
</dbReference>
<evidence type="ECO:0000313" key="7">
    <source>
        <dbReference type="Proteomes" id="UP000078263"/>
    </source>
</evidence>
<proteinExistence type="predicted"/>
<dbReference type="InterPro" id="IPR011006">
    <property type="entry name" value="CheY-like_superfamily"/>
</dbReference>
<feature type="domain" description="Response regulatory" evidence="5">
    <location>
        <begin position="5"/>
        <end position="127"/>
    </location>
</feature>
<dbReference type="PROSITE" id="PS00622">
    <property type="entry name" value="HTH_LUXR_1"/>
    <property type="match status" value="1"/>
</dbReference>
<gene>
    <name evidence="6" type="ORF">A9D12_06605</name>
</gene>
<dbReference type="GO" id="GO:0000160">
    <property type="term" value="P:phosphorelay signal transduction system"/>
    <property type="evidence" value="ECO:0007669"/>
    <property type="project" value="InterPro"/>
</dbReference>
<dbReference type="Pfam" id="PF00196">
    <property type="entry name" value="GerE"/>
    <property type="match status" value="1"/>
</dbReference>
<keyword evidence="2" id="KW-0238">DNA-binding</keyword>
<feature type="modified residue" description="4-aspartylphosphate" evidence="3">
    <location>
        <position position="56"/>
    </location>
</feature>
<protein>
    <recommendedName>
        <fullName evidence="8">DNA-binding response regulator</fullName>
    </recommendedName>
</protein>
<dbReference type="KEGG" id="pns:A9D12_06605"/>
<organism evidence="6 7">
    <name type="scientific">Erythrobacter neustonensis</name>
    <dbReference type="NCBI Taxonomy" id="1112"/>
    <lineage>
        <taxon>Bacteria</taxon>
        <taxon>Pseudomonadati</taxon>
        <taxon>Pseudomonadota</taxon>
        <taxon>Alphaproteobacteria</taxon>
        <taxon>Sphingomonadales</taxon>
        <taxon>Erythrobacteraceae</taxon>
        <taxon>Erythrobacter/Porphyrobacter group</taxon>
        <taxon>Erythrobacter</taxon>
    </lineage>
</organism>
<dbReference type="Pfam" id="PF00072">
    <property type="entry name" value="Response_reg"/>
    <property type="match status" value="1"/>
</dbReference>
<feature type="domain" description="HTH luxR-type" evidence="4">
    <location>
        <begin position="150"/>
        <end position="215"/>
    </location>
</feature>
<evidence type="ECO:0008006" key="8">
    <source>
        <dbReference type="Google" id="ProtNLM"/>
    </source>
</evidence>
<dbReference type="Proteomes" id="UP000078263">
    <property type="component" value="Chromosome"/>
</dbReference>
<dbReference type="PRINTS" id="PR00038">
    <property type="entry name" value="HTHLUXR"/>
</dbReference>
<evidence type="ECO:0000259" key="4">
    <source>
        <dbReference type="PROSITE" id="PS50043"/>
    </source>
</evidence>
<accession>A0A192D3T2</accession>
<dbReference type="InterPro" id="IPR016032">
    <property type="entry name" value="Sig_transdc_resp-reg_C-effctor"/>
</dbReference>
<dbReference type="PANTHER" id="PTHR43214">
    <property type="entry name" value="TWO-COMPONENT RESPONSE REGULATOR"/>
    <property type="match status" value="1"/>
</dbReference>
<dbReference type="AlphaFoldDB" id="A0A192D3T2"/>
<name>A0A192D3T2_9SPHN</name>
<dbReference type="InterPro" id="IPR039420">
    <property type="entry name" value="WalR-like"/>
</dbReference>
<reference evidence="6 7" key="1">
    <citation type="submission" date="2016-05" db="EMBL/GenBank/DDBJ databases">
        <title>Compelete Genome Sequence of Bacteriochlorophyll-Synthesizing Bacterium Porphyrobacter neustonensis DSM 9434.</title>
        <authorList>
            <person name="Shi X.-L."/>
            <person name="Wu Y.-H."/>
            <person name="Cheng H."/>
            <person name="Xu L."/>
            <person name="Zhang X.-Q."/>
            <person name="Wang C.-S."/>
            <person name="Xu X.-W."/>
        </authorList>
    </citation>
    <scope>NUCLEOTIDE SEQUENCE [LARGE SCALE GENOMIC DNA]</scope>
    <source>
        <strain evidence="6 7">DSM 9434</strain>
    </source>
</reference>
<dbReference type="STRING" id="1112.A9D12_06605"/>
<dbReference type="PROSITE" id="PS50110">
    <property type="entry name" value="RESPONSE_REGULATORY"/>
    <property type="match status" value="1"/>
</dbReference>
<dbReference type="OrthoDB" id="9814495at2"/>
<keyword evidence="1 3" id="KW-0597">Phosphoprotein</keyword>
<dbReference type="InterPro" id="IPR000792">
    <property type="entry name" value="Tscrpt_reg_LuxR_C"/>
</dbReference>
<keyword evidence="7" id="KW-1185">Reference proteome</keyword>
<dbReference type="PROSITE" id="PS50043">
    <property type="entry name" value="HTH_LUXR_2"/>
    <property type="match status" value="1"/>
</dbReference>
<evidence type="ECO:0000259" key="5">
    <source>
        <dbReference type="PROSITE" id="PS50110"/>
    </source>
</evidence>
<dbReference type="InterPro" id="IPR058245">
    <property type="entry name" value="NreC/VraR/RcsB-like_REC"/>
</dbReference>
<evidence type="ECO:0000256" key="3">
    <source>
        <dbReference type="PROSITE-ProRule" id="PRU00169"/>
    </source>
</evidence>
<dbReference type="GO" id="GO:0006355">
    <property type="term" value="P:regulation of DNA-templated transcription"/>
    <property type="evidence" value="ECO:0007669"/>
    <property type="project" value="InterPro"/>
</dbReference>
<evidence type="ECO:0000256" key="2">
    <source>
        <dbReference type="ARBA" id="ARBA00023125"/>
    </source>
</evidence>
<dbReference type="CDD" id="cd06170">
    <property type="entry name" value="LuxR_C_like"/>
    <property type="match status" value="1"/>
</dbReference>
<dbReference type="GO" id="GO:0003677">
    <property type="term" value="F:DNA binding"/>
    <property type="evidence" value="ECO:0007669"/>
    <property type="project" value="UniProtKB-KW"/>
</dbReference>
<dbReference type="InterPro" id="IPR001789">
    <property type="entry name" value="Sig_transdc_resp-reg_receiver"/>
</dbReference>
<dbReference type="SMART" id="SM00421">
    <property type="entry name" value="HTH_LUXR"/>
    <property type="match status" value="1"/>
</dbReference>